<gene>
    <name evidence="6" type="ORF">A6K76_07790</name>
</gene>
<dbReference type="GO" id="GO:0016020">
    <property type="term" value="C:membrane"/>
    <property type="evidence" value="ECO:0007669"/>
    <property type="project" value="InterPro"/>
</dbReference>
<dbReference type="PANTHER" id="PTHR32089:SF112">
    <property type="entry name" value="LYSOZYME-LIKE PROTEIN-RELATED"/>
    <property type="match status" value="1"/>
</dbReference>
<evidence type="ECO:0000256" key="2">
    <source>
        <dbReference type="ARBA" id="ARBA00029447"/>
    </source>
</evidence>
<feature type="coiled-coil region" evidence="4">
    <location>
        <begin position="168"/>
        <end position="195"/>
    </location>
</feature>
<dbReference type="GO" id="GO:0020037">
    <property type="term" value="F:heme binding"/>
    <property type="evidence" value="ECO:0007669"/>
    <property type="project" value="InterPro"/>
</dbReference>
<dbReference type="CDD" id="cd01068">
    <property type="entry name" value="globin_sensor"/>
    <property type="match status" value="1"/>
</dbReference>
<dbReference type="EMBL" id="MATO01000022">
    <property type="protein sequence ID" value="OCS91872.1"/>
    <property type="molecule type" value="Genomic_DNA"/>
</dbReference>
<keyword evidence="1 3" id="KW-0807">Transducer</keyword>
<dbReference type="GO" id="GO:0004888">
    <property type="term" value="F:transmembrane signaling receptor activity"/>
    <property type="evidence" value="ECO:0007669"/>
    <property type="project" value="InterPro"/>
</dbReference>
<dbReference type="GO" id="GO:0007165">
    <property type="term" value="P:signal transduction"/>
    <property type="evidence" value="ECO:0007669"/>
    <property type="project" value="UniProtKB-KW"/>
</dbReference>
<dbReference type="RefSeq" id="WP_066462862.1">
    <property type="nucleotide sequence ID" value="NZ_MATO01000022.1"/>
</dbReference>
<dbReference type="GO" id="GO:0019825">
    <property type="term" value="F:oxygen binding"/>
    <property type="evidence" value="ECO:0007669"/>
    <property type="project" value="InterPro"/>
</dbReference>
<evidence type="ECO:0000256" key="3">
    <source>
        <dbReference type="PROSITE-ProRule" id="PRU00284"/>
    </source>
</evidence>
<comment type="similarity">
    <text evidence="2">Belongs to the methyl-accepting chemotaxis (MCP) protein family.</text>
</comment>
<dbReference type="AlphaFoldDB" id="A0A1C0YXH8"/>
<dbReference type="Proteomes" id="UP000093482">
    <property type="component" value="Unassembled WGS sequence"/>
</dbReference>
<dbReference type="InterPro" id="IPR004089">
    <property type="entry name" value="MCPsignal_dom"/>
</dbReference>
<dbReference type="Pfam" id="PF00015">
    <property type="entry name" value="MCPsignal"/>
    <property type="match status" value="1"/>
</dbReference>
<evidence type="ECO:0000256" key="1">
    <source>
        <dbReference type="ARBA" id="ARBA00023224"/>
    </source>
</evidence>
<dbReference type="Gene3D" id="1.10.490.10">
    <property type="entry name" value="Globins"/>
    <property type="match status" value="1"/>
</dbReference>
<dbReference type="Gene3D" id="1.10.287.950">
    <property type="entry name" value="Methyl-accepting chemotaxis protein"/>
    <property type="match status" value="1"/>
</dbReference>
<comment type="caution">
    <text evidence="6">The sequence shown here is derived from an EMBL/GenBank/DDBJ whole genome shotgun (WGS) entry which is preliminary data.</text>
</comment>
<accession>A0A1C0YXH8</accession>
<feature type="domain" description="Methyl-accepting transducer" evidence="5">
    <location>
        <begin position="199"/>
        <end position="425"/>
    </location>
</feature>
<sequence>MSWFKKHTAQPFLHTDAYIQKVKLDVSNHADLQVQIQLLQLTTRDLAILKQLQPLIQPVIPQLVDVFYDTISQSPDLQRILGNATHISRLKGTLSKHISDIFNGQIDDAYIADRKRIAETHVRIGLTSKWYINSFQSIMTTFNTFLTTTDLLTHEILQCVTSFSKVINLEQQLVIDAYENERSRLRKEAADMKNLIVVKVQETAQELNAISEETTASLQIISAQAEGIANSTKQGLTFVAETEGRSTIGHEQLDQQQQLMTVVLNSVEQLEKTMIQLRQSSSKITEIVGLVTGIADQTNLLALNASIEAARAGEHGKGFAVVADEVRKLAEETKKAVQNVSHLISETEMNIEHMERSVNSVDTQIQKSVDTQESISQSFTSIAEAVSGIKDQYMHTNKDIAQISKLITELATGAGLVASSSDSLVESIEHLNNH</sequence>
<evidence type="ECO:0000313" key="7">
    <source>
        <dbReference type="Proteomes" id="UP000093482"/>
    </source>
</evidence>
<dbReference type="PROSITE" id="PS50111">
    <property type="entry name" value="CHEMOTAXIS_TRANSDUC_2"/>
    <property type="match status" value="1"/>
</dbReference>
<reference evidence="6 7" key="1">
    <citation type="submission" date="2016-07" db="EMBL/GenBank/DDBJ databases">
        <title>Caryophanon latum genome sequencing.</title>
        <authorList>
            <person name="Verma A."/>
            <person name="Pal Y."/>
            <person name="Krishnamurthi S."/>
        </authorList>
    </citation>
    <scope>NUCLEOTIDE SEQUENCE [LARGE SCALE GENOMIC DNA]</scope>
    <source>
        <strain evidence="6 7">DSM 14151</strain>
    </source>
</reference>
<keyword evidence="7" id="KW-1185">Reference proteome</keyword>
<dbReference type="PANTHER" id="PTHR32089">
    <property type="entry name" value="METHYL-ACCEPTING CHEMOTAXIS PROTEIN MCPB"/>
    <property type="match status" value="1"/>
</dbReference>
<organism evidence="6 7">
    <name type="scientific">Caryophanon latum</name>
    <dbReference type="NCBI Taxonomy" id="33977"/>
    <lineage>
        <taxon>Bacteria</taxon>
        <taxon>Bacillati</taxon>
        <taxon>Bacillota</taxon>
        <taxon>Bacilli</taxon>
        <taxon>Bacillales</taxon>
        <taxon>Caryophanaceae</taxon>
        <taxon>Caryophanon</taxon>
    </lineage>
</organism>
<dbReference type="SUPFAM" id="SSF58104">
    <property type="entry name" value="Methyl-accepting chemotaxis protein (MCP) signaling domain"/>
    <property type="match status" value="1"/>
</dbReference>
<evidence type="ECO:0000259" key="5">
    <source>
        <dbReference type="PROSITE" id="PS50111"/>
    </source>
</evidence>
<dbReference type="SMART" id="SM00283">
    <property type="entry name" value="MA"/>
    <property type="match status" value="1"/>
</dbReference>
<proteinExistence type="inferred from homology"/>
<dbReference type="PRINTS" id="PR00260">
    <property type="entry name" value="CHEMTRNSDUCR"/>
</dbReference>
<dbReference type="SUPFAM" id="SSF46458">
    <property type="entry name" value="Globin-like"/>
    <property type="match status" value="1"/>
</dbReference>
<dbReference type="InterPro" id="IPR039379">
    <property type="entry name" value="Protoglobin_sensor_dom"/>
</dbReference>
<name>A0A1C0YXH8_9BACL</name>
<dbReference type="CDD" id="cd11386">
    <property type="entry name" value="MCP_signal"/>
    <property type="match status" value="1"/>
</dbReference>
<dbReference type="InterPro" id="IPR004090">
    <property type="entry name" value="Chemotax_Me-accpt_rcpt"/>
</dbReference>
<dbReference type="GO" id="GO:0006935">
    <property type="term" value="P:chemotaxis"/>
    <property type="evidence" value="ECO:0007669"/>
    <property type="project" value="InterPro"/>
</dbReference>
<dbReference type="OrthoDB" id="266313at2"/>
<keyword evidence="4" id="KW-0175">Coiled coil</keyword>
<dbReference type="InterPro" id="IPR012292">
    <property type="entry name" value="Globin/Proto"/>
</dbReference>
<protein>
    <submittedName>
        <fullName evidence="6">Methyl-accepting chemotaxis protein</fullName>
    </submittedName>
</protein>
<dbReference type="Pfam" id="PF11563">
    <property type="entry name" value="Protoglobin"/>
    <property type="match status" value="1"/>
</dbReference>
<dbReference type="InterPro" id="IPR009050">
    <property type="entry name" value="Globin-like_sf"/>
</dbReference>
<evidence type="ECO:0000256" key="4">
    <source>
        <dbReference type="SAM" id="Coils"/>
    </source>
</evidence>
<dbReference type="InterPro" id="IPR044398">
    <property type="entry name" value="Globin-sensor_dom"/>
</dbReference>
<evidence type="ECO:0000313" key="6">
    <source>
        <dbReference type="EMBL" id="OCS91872.1"/>
    </source>
</evidence>